<dbReference type="RefSeq" id="WP_191828528.1">
    <property type="nucleotide sequence ID" value="NZ_JACYHB010000005.1"/>
</dbReference>
<evidence type="ECO:0000313" key="2">
    <source>
        <dbReference type="Proteomes" id="UP000610846"/>
    </source>
</evidence>
<protein>
    <submittedName>
        <fullName evidence="1">Lasso RiPP family leader peptide-containing protein</fullName>
    </submittedName>
</protein>
<evidence type="ECO:0000313" key="1">
    <source>
        <dbReference type="EMBL" id="MBD8078932.1"/>
    </source>
</evidence>
<name>A0A927G8K2_9MICO</name>
<dbReference type="NCBIfam" id="NF033521">
    <property type="entry name" value="lasso_leader_L3"/>
    <property type="match status" value="1"/>
</dbReference>
<keyword evidence="2" id="KW-1185">Reference proteome</keyword>
<dbReference type="AlphaFoldDB" id="A0A927G8K2"/>
<sequence length="52" mass="5808">MAYEAPKISRVGSVRGLTLGWDTWREYQDEAYFYGHKIPLPGSGDDDGSDLS</sequence>
<accession>A0A927G8K2</accession>
<comment type="caution">
    <text evidence="1">The sequence shown here is derived from an EMBL/GenBank/DDBJ whole genome shotgun (WGS) entry which is preliminary data.</text>
</comment>
<dbReference type="Proteomes" id="UP000610846">
    <property type="component" value="Unassembled WGS sequence"/>
</dbReference>
<reference evidence="1" key="1">
    <citation type="journal article" date="2018" name="Curr. Microbiol.">
        <title>Cellulosimicrobium arenosum sp. nov., Isolated from Marine Sediment Sand.</title>
        <authorList>
            <person name="Oh M."/>
            <person name="Kim J.H."/>
            <person name="Yoon J.H."/>
            <person name="Schumann P."/>
            <person name="Kim W."/>
        </authorList>
    </citation>
    <scope>NUCLEOTIDE SEQUENCE</scope>
    <source>
        <strain evidence="1">KCTC 49039</strain>
    </source>
</reference>
<proteinExistence type="predicted"/>
<gene>
    <name evidence="1" type="ORF">IF651_07665</name>
</gene>
<dbReference type="EMBL" id="JACYHB010000005">
    <property type="protein sequence ID" value="MBD8078932.1"/>
    <property type="molecule type" value="Genomic_DNA"/>
</dbReference>
<organism evidence="1 2">
    <name type="scientific">Cellulosimicrobium arenosum</name>
    <dbReference type="NCBI Taxonomy" id="2708133"/>
    <lineage>
        <taxon>Bacteria</taxon>
        <taxon>Bacillati</taxon>
        <taxon>Actinomycetota</taxon>
        <taxon>Actinomycetes</taxon>
        <taxon>Micrococcales</taxon>
        <taxon>Promicromonosporaceae</taxon>
        <taxon>Cellulosimicrobium</taxon>
    </lineage>
</organism>
<reference evidence="1" key="2">
    <citation type="submission" date="2020-09" db="EMBL/GenBank/DDBJ databases">
        <authorList>
            <person name="Yu Y."/>
        </authorList>
    </citation>
    <scope>NUCLEOTIDE SEQUENCE</scope>
    <source>
        <strain evidence="1">KCTC 49039</strain>
    </source>
</reference>